<dbReference type="GO" id="GO:0046061">
    <property type="term" value="P:dATP catabolic process"/>
    <property type="evidence" value="ECO:0007669"/>
    <property type="project" value="TreeGrafter"/>
</dbReference>
<feature type="domain" description="NTP pyrophosphohydrolase MazG-like" evidence="1">
    <location>
        <begin position="40"/>
        <end position="108"/>
    </location>
</feature>
<evidence type="ECO:0000313" key="3">
    <source>
        <dbReference type="Proteomes" id="UP000032430"/>
    </source>
</evidence>
<dbReference type="HOGENOM" id="CLU_128166_1_0_6"/>
<sequence>MVVVDKTYSTHQITFRSNMELLDKISALEEEASQFGFKWQSADQIMNQIHSECDEIKEHLDHDPSKANQTALQEEIGDLLHAVFSLCIFCKLSPKVTLGQSLTKFERRLRAVKLIAEERELINLEGLAFDELMHIWDKAKELVG</sequence>
<dbReference type="Gene3D" id="1.10.287.1080">
    <property type="entry name" value="MazG-like"/>
    <property type="match status" value="1"/>
</dbReference>
<dbReference type="GO" id="GO:0046052">
    <property type="term" value="P:UTP catabolic process"/>
    <property type="evidence" value="ECO:0007669"/>
    <property type="project" value="TreeGrafter"/>
</dbReference>
<gene>
    <name evidence="2" type="ORF">LFA_pA0145</name>
</gene>
<dbReference type="AlphaFoldDB" id="A0A098GCP5"/>
<dbReference type="InterPro" id="IPR004518">
    <property type="entry name" value="MazG-like_dom"/>
</dbReference>
<dbReference type="GO" id="GO:0046047">
    <property type="term" value="P:TTP catabolic process"/>
    <property type="evidence" value="ECO:0007669"/>
    <property type="project" value="TreeGrafter"/>
</dbReference>
<geneLocation type="plasmid" evidence="3">
    <name>LLAP10_pA</name>
</geneLocation>
<evidence type="ECO:0000313" key="2">
    <source>
        <dbReference type="EMBL" id="CEG59246.1"/>
    </source>
</evidence>
<dbReference type="GO" id="GO:0006203">
    <property type="term" value="P:dGTP catabolic process"/>
    <property type="evidence" value="ECO:0007669"/>
    <property type="project" value="TreeGrafter"/>
</dbReference>
<keyword evidence="2" id="KW-0614">Plasmid</keyword>
<keyword evidence="2" id="KW-0378">Hydrolase</keyword>
<dbReference type="GO" id="GO:0046081">
    <property type="term" value="P:dUTP catabolic process"/>
    <property type="evidence" value="ECO:0007669"/>
    <property type="project" value="TreeGrafter"/>
</dbReference>
<dbReference type="GO" id="GO:0047429">
    <property type="term" value="F:nucleoside triphosphate diphosphatase activity"/>
    <property type="evidence" value="ECO:0007669"/>
    <property type="project" value="InterPro"/>
</dbReference>
<proteinExistence type="predicted"/>
<organism evidence="2 3">
    <name type="scientific">Legionella fallonii LLAP-10</name>
    <dbReference type="NCBI Taxonomy" id="1212491"/>
    <lineage>
        <taxon>Bacteria</taxon>
        <taxon>Pseudomonadati</taxon>
        <taxon>Pseudomonadota</taxon>
        <taxon>Gammaproteobacteria</taxon>
        <taxon>Legionellales</taxon>
        <taxon>Legionellaceae</taxon>
        <taxon>Legionella</taxon>
    </lineage>
</organism>
<dbReference type="InterPro" id="IPR011551">
    <property type="entry name" value="NTP_PyrPHydrolase_MazG"/>
</dbReference>
<dbReference type="InterPro" id="IPR048011">
    <property type="entry name" value="NTP-PPase_MazG-like_C"/>
</dbReference>
<dbReference type="GO" id="GO:0046076">
    <property type="term" value="P:dTTP catabolic process"/>
    <property type="evidence" value="ECO:0007669"/>
    <property type="project" value="TreeGrafter"/>
</dbReference>
<dbReference type="EMBL" id="LN614828">
    <property type="protein sequence ID" value="CEG59246.1"/>
    <property type="molecule type" value="Genomic_DNA"/>
</dbReference>
<protein>
    <submittedName>
        <fullName evidence="2">MazG (Nucleoside triphosphate pyrophosphohydrolase)</fullName>
    </submittedName>
</protein>
<dbReference type="Proteomes" id="UP000032430">
    <property type="component" value="Plasmid II"/>
</dbReference>
<dbReference type="PANTHER" id="PTHR30522">
    <property type="entry name" value="NUCLEOSIDE TRIPHOSPHATE PYROPHOSPHOHYDROLASE"/>
    <property type="match status" value="1"/>
</dbReference>
<dbReference type="PANTHER" id="PTHR30522:SF0">
    <property type="entry name" value="NUCLEOSIDE TRIPHOSPHATE PYROPHOSPHOHYDROLASE"/>
    <property type="match status" value="1"/>
</dbReference>
<dbReference type="Pfam" id="PF03819">
    <property type="entry name" value="MazG"/>
    <property type="match status" value="1"/>
</dbReference>
<name>A0A098GCP5_9GAMM</name>
<reference evidence="3" key="1">
    <citation type="submission" date="2014-09" db="EMBL/GenBank/DDBJ databases">
        <authorList>
            <person name="Gomez-Valero L."/>
        </authorList>
    </citation>
    <scope>NUCLEOTIDE SEQUENCE [LARGE SCALE GENOMIC DNA]</scope>
    <source>
        <strain evidence="3">ATCC700992</strain>
        <plasmid evidence="3">LLAP10_pA</plasmid>
    </source>
</reference>
<keyword evidence="3" id="KW-1185">Reference proteome</keyword>
<dbReference type="CDD" id="cd11529">
    <property type="entry name" value="NTP-PPase_MazG_Cterm"/>
    <property type="match status" value="1"/>
</dbReference>
<evidence type="ECO:0000259" key="1">
    <source>
        <dbReference type="Pfam" id="PF03819"/>
    </source>
</evidence>
<dbReference type="SUPFAM" id="SSF101386">
    <property type="entry name" value="all-alpha NTP pyrophosphatases"/>
    <property type="match status" value="1"/>
</dbReference>
<accession>A0A098GCP5</accession>
<dbReference type="KEGG" id="lfa:LFA_pA0145"/>